<evidence type="ECO:0000259" key="17">
    <source>
        <dbReference type="Pfam" id="PF00690"/>
    </source>
</evidence>
<feature type="transmembrane region" description="Helical" evidence="15">
    <location>
        <begin position="101"/>
        <end position="123"/>
    </location>
</feature>
<evidence type="ECO:0000256" key="4">
    <source>
        <dbReference type="ARBA" id="ARBA00022568"/>
    </source>
</evidence>
<keyword evidence="6" id="KW-0479">Metal-binding</keyword>
<feature type="domain" description="P-type ATPase A" evidence="16">
    <location>
        <begin position="144"/>
        <end position="220"/>
    </location>
</feature>
<proteinExistence type="predicted"/>
<keyword evidence="3" id="KW-0813">Transport</keyword>
<dbReference type="PANTHER" id="PTHR24093:SF523">
    <property type="entry name" value="CALCIUM-TRANSPORTING ATPASE"/>
    <property type="match status" value="1"/>
</dbReference>
<accession>A0A5J5CFR4</accession>
<dbReference type="GO" id="GO:0051480">
    <property type="term" value="P:regulation of cytosolic calcium ion concentration"/>
    <property type="evidence" value="ECO:0007669"/>
    <property type="project" value="TreeGrafter"/>
</dbReference>
<keyword evidence="8" id="KW-0106">Calcium</keyword>
<dbReference type="InterPro" id="IPR023298">
    <property type="entry name" value="ATPase_P-typ_TM_dom_sf"/>
</dbReference>
<sequence length="228" mass="24871">MVYARIIGGLVSDVAFLSPETGLNGTSEDIVKSREESGQNHIPPQKPKTFVELVWEALQDVTLILLRLAAIFSLALSFYHPPMQIRQSKASGGVEDGGEAAAGWIDSIAILLLVVCVVLETAFNDWSKEKQFRGLQRRIEHDQKFSVVRGGQVIQINVSEIVVGDIAQAKYGDFLPADSILIQANDLKIDESSLTGELDHVKKSVNKDPMLRSGVNSQTGIIFTLLAA</sequence>
<keyword evidence="19" id="KW-1185">Reference proteome</keyword>
<keyword evidence="4" id="KW-0109">Calcium transport</keyword>
<reference evidence="18 19" key="1">
    <citation type="submission" date="2019-08" db="EMBL/GenBank/DDBJ databases">
        <title>A chromosome-level genome assembly, high-density linkage maps, and genome scans reveal the genomic architecture of hybrid incompatibilities underlying speciation via character displacement in darters (Percidae: Etheostominae).</title>
        <authorList>
            <person name="Moran R.L."/>
            <person name="Catchen J.M."/>
            <person name="Fuller R.C."/>
        </authorList>
    </citation>
    <scope>NUCLEOTIDE SEQUENCE [LARGE SCALE GENOMIC DNA]</scope>
    <source>
        <strain evidence="18">EspeVRDwgs_2016</strain>
        <tissue evidence="18">Muscle</tissue>
    </source>
</reference>
<dbReference type="GO" id="GO:0005886">
    <property type="term" value="C:plasma membrane"/>
    <property type="evidence" value="ECO:0007669"/>
    <property type="project" value="TreeGrafter"/>
</dbReference>
<gene>
    <name evidence="18" type="ORF">FQN60_005415</name>
</gene>
<keyword evidence="9" id="KW-0067">ATP-binding</keyword>
<dbReference type="Gene3D" id="1.20.1110.10">
    <property type="entry name" value="Calcium-transporting ATPase, transmembrane domain"/>
    <property type="match status" value="1"/>
</dbReference>
<evidence type="ECO:0000256" key="9">
    <source>
        <dbReference type="ARBA" id="ARBA00022840"/>
    </source>
</evidence>
<evidence type="ECO:0000259" key="16">
    <source>
        <dbReference type="Pfam" id="PF00122"/>
    </source>
</evidence>
<dbReference type="Pfam" id="PF00122">
    <property type="entry name" value="E1-E2_ATPase"/>
    <property type="match status" value="1"/>
</dbReference>
<keyword evidence="13" id="KW-0406">Ion transport</keyword>
<comment type="caution">
    <text evidence="18">The sequence shown here is derived from an EMBL/GenBank/DDBJ whole genome shotgun (WGS) entry which is preliminary data.</text>
</comment>
<evidence type="ECO:0000256" key="14">
    <source>
        <dbReference type="ARBA" id="ARBA00023136"/>
    </source>
</evidence>
<dbReference type="Pfam" id="PF00690">
    <property type="entry name" value="Cation_ATPase_N"/>
    <property type="match status" value="1"/>
</dbReference>
<keyword evidence="5 15" id="KW-0812">Transmembrane</keyword>
<dbReference type="AlphaFoldDB" id="A0A5J5CFR4"/>
<evidence type="ECO:0000313" key="19">
    <source>
        <dbReference type="Proteomes" id="UP000327493"/>
    </source>
</evidence>
<evidence type="ECO:0000313" key="18">
    <source>
        <dbReference type="EMBL" id="KAA8578880.1"/>
    </source>
</evidence>
<dbReference type="InterPro" id="IPR008250">
    <property type="entry name" value="ATPase_P-typ_transduc_dom_A_sf"/>
</dbReference>
<keyword evidence="10" id="KW-0460">Magnesium</keyword>
<evidence type="ECO:0000256" key="6">
    <source>
        <dbReference type="ARBA" id="ARBA00022723"/>
    </source>
</evidence>
<dbReference type="Proteomes" id="UP000327493">
    <property type="component" value="Unassembled WGS sequence"/>
</dbReference>
<dbReference type="GO" id="GO:0012505">
    <property type="term" value="C:endomembrane system"/>
    <property type="evidence" value="ECO:0007669"/>
    <property type="project" value="UniProtKB-SubCell"/>
</dbReference>
<name>A0A5J5CFR4_9PERO</name>
<keyword evidence="12 15" id="KW-1133">Transmembrane helix</keyword>
<feature type="domain" description="Cation-transporting P-type ATPase N-terminal" evidence="17">
    <location>
        <begin position="18"/>
        <end position="73"/>
    </location>
</feature>
<dbReference type="InterPro" id="IPR059000">
    <property type="entry name" value="ATPase_P-type_domA"/>
</dbReference>
<evidence type="ECO:0000256" key="11">
    <source>
        <dbReference type="ARBA" id="ARBA00022967"/>
    </source>
</evidence>
<keyword evidence="11" id="KW-1278">Translocase</keyword>
<comment type="subcellular location">
    <subcellularLocation>
        <location evidence="1">Endomembrane system</location>
        <topology evidence="1">Multi-pass membrane protein</topology>
    </subcellularLocation>
</comment>
<organism evidence="18 19">
    <name type="scientific">Etheostoma spectabile</name>
    <name type="common">orangethroat darter</name>
    <dbReference type="NCBI Taxonomy" id="54343"/>
    <lineage>
        <taxon>Eukaryota</taxon>
        <taxon>Metazoa</taxon>
        <taxon>Chordata</taxon>
        <taxon>Craniata</taxon>
        <taxon>Vertebrata</taxon>
        <taxon>Euteleostomi</taxon>
        <taxon>Actinopterygii</taxon>
        <taxon>Neopterygii</taxon>
        <taxon>Teleostei</taxon>
        <taxon>Neoteleostei</taxon>
        <taxon>Acanthomorphata</taxon>
        <taxon>Eupercaria</taxon>
        <taxon>Perciformes</taxon>
        <taxon>Percoidei</taxon>
        <taxon>Percidae</taxon>
        <taxon>Etheostomatinae</taxon>
        <taxon>Etheostoma</taxon>
    </lineage>
</organism>
<protein>
    <recommendedName>
        <fullName evidence="2">P-type Ca(2+) transporter</fullName>
        <ecNumber evidence="2">7.2.2.10</ecNumber>
    </recommendedName>
</protein>
<dbReference type="SUPFAM" id="SSF81665">
    <property type="entry name" value="Calcium ATPase, transmembrane domain M"/>
    <property type="match status" value="1"/>
</dbReference>
<dbReference type="Gene3D" id="2.70.150.10">
    <property type="entry name" value="Calcium-transporting ATPase, cytoplasmic transduction domain A"/>
    <property type="match status" value="1"/>
</dbReference>
<dbReference type="GO" id="GO:0030165">
    <property type="term" value="F:PDZ domain binding"/>
    <property type="evidence" value="ECO:0007669"/>
    <property type="project" value="TreeGrafter"/>
</dbReference>
<keyword evidence="7" id="KW-0547">Nucleotide-binding</keyword>
<dbReference type="SUPFAM" id="SSF81653">
    <property type="entry name" value="Calcium ATPase, transduction domain A"/>
    <property type="match status" value="1"/>
</dbReference>
<keyword evidence="14 15" id="KW-0472">Membrane</keyword>
<evidence type="ECO:0000256" key="7">
    <source>
        <dbReference type="ARBA" id="ARBA00022741"/>
    </source>
</evidence>
<evidence type="ECO:0000256" key="15">
    <source>
        <dbReference type="SAM" id="Phobius"/>
    </source>
</evidence>
<dbReference type="EC" id="7.2.2.10" evidence="2"/>
<evidence type="ECO:0000256" key="12">
    <source>
        <dbReference type="ARBA" id="ARBA00022989"/>
    </source>
</evidence>
<evidence type="ECO:0000256" key="1">
    <source>
        <dbReference type="ARBA" id="ARBA00004127"/>
    </source>
</evidence>
<evidence type="ECO:0000256" key="2">
    <source>
        <dbReference type="ARBA" id="ARBA00012790"/>
    </source>
</evidence>
<dbReference type="FunFam" id="1.20.1110.10:FF:000002">
    <property type="entry name" value="Calcium-transporting ATPase"/>
    <property type="match status" value="1"/>
</dbReference>
<evidence type="ECO:0000256" key="3">
    <source>
        <dbReference type="ARBA" id="ARBA00022448"/>
    </source>
</evidence>
<dbReference type="EMBL" id="VOFY01000071">
    <property type="protein sequence ID" value="KAA8578880.1"/>
    <property type="molecule type" value="Genomic_DNA"/>
</dbReference>
<dbReference type="InterPro" id="IPR004014">
    <property type="entry name" value="ATPase_P-typ_cation-transptr_N"/>
</dbReference>
<feature type="transmembrane region" description="Helical" evidence="15">
    <location>
        <begin position="64"/>
        <end position="81"/>
    </location>
</feature>
<dbReference type="GO" id="GO:0005524">
    <property type="term" value="F:ATP binding"/>
    <property type="evidence" value="ECO:0007669"/>
    <property type="project" value="UniProtKB-KW"/>
</dbReference>
<evidence type="ECO:0000256" key="5">
    <source>
        <dbReference type="ARBA" id="ARBA00022692"/>
    </source>
</evidence>
<dbReference type="GO" id="GO:0046872">
    <property type="term" value="F:metal ion binding"/>
    <property type="evidence" value="ECO:0007669"/>
    <property type="project" value="UniProtKB-KW"/>
</dbReference>
<dbReference type="GO" id="GO:0005388">
    <property type="term" value="F:P-type calcium transporter activity"/>
    <property type="evidence" value="ECO:0007669"/>
    <property type="project" value="UniProtKB-EC"/>
</dbReference>
<evidence type="ECO:0000256" key="10">
    <source>
        <dbReference type="ARBA" id="ARBA00022842"/>
    </source>
</evidence>
<dbReference type="PANTHER" id="PTHR24093">
    <property type="entry name" value="CATION TRANSPORTING ATPASE"/>
    <property type="match status" value="1"/>
</dbReference>
<evidence type="ECO:0000256" key="8">
    <source>
        <dbReference type="ARBA" id="ARBA00022837"/>
    </source>
</evidence>
<evidence type="ECO:0000256" key="13">
    <source>
        <dbReference type="ARBA" id="ARBA00023065"/>
    </source>
</evidence>
<feature type="non-terminal residue" evidence="18">
    <location>
        <position position="228"/>
    </location>
</feature>